<dbReference type="Proteomes" id="UP000008207">
    <property type="component" value="Chromosome"/>
</dbReference>
<proteinExistence type="predicted"/>
<keyword evidence="2" id="KW-1133">Transmembrane helix</keyword>
<dbReference type="EMBL" id="CP001349">
    <property type="protein sequence ID" value="ACL60764.1"/>
    <property type="molecule type" value="Genomic_DNA"/>
</dbReference>
<dbReference type="STRING" id="460265.Mnod_5936"/>
<gene>
    <name evidence="3" type="ordered locus">Mnod_5936</name>
</gene>
<organism evidence="3 4">
    <name type="scientific">Methylobacterium nodulans (strain LMG 21967 / CNCM I-2342 / ORS 2060)</name>
    <dbReference type="NCBI Taxonomy" id="460265"/>
    <lineage>
        <taxon>Bacteria</taxon>
        <taxon>Pseudomonadati</taxon>
        <taxon>Pseudomonadota</taxon>
        <taxon>Alphaproteobacteria</taxon>
        <taxon>Hyphomicrobiales</taxon>
        <taxon>Methylobacteriaceae</taxon>
        <taxon>Methylobacterium</taxon>
    </lineage>
</organism>
<keyword evidence="4" id="KW-1185">Reference proteome</keyword>
<feature type="region of interest" description="Disordered" evidence="1">
    <location>
        <begin position="203"/>
        <end position="239"/>
    </location>
</feature>
<evidence type="ECO:0000313" key="4">
    <source>
        <dbReference type="Proteomes" id="UP000008207"/>
    </source>
</evidence>
<evidence type="ECO:0000256" key="2">
    <source>
        <dbReference type="SAM" id="Phobius"/>
    </source>
</evidence>
<sequence>MINAEAVNTVSTVSASEAAIRRALARCLQTQTFRRSPKLAAFLTFVVEEELAGRGEAIKAYTIATRALSRSTSFDPTNDPSVRVEAGRLRRALEEAQGQDGVAWPVRIHVPVGGYRPVFEFRNDAPPPDPPVFPLPHPPEIAPPARPAAPLFDTRGQAVIAGLLAAIVLLLAIDVGLTAYAMLTPQSQMQEITKAGAILPADGTISPPGARPGRVAQASQSDHGLHDHEIGIRSDRRGD</sequence>
<keyword evidence="2" id="KW-0812">Transmembrane</keyword>
<accession>B8ISW5</accession>
<name>B8ISW5_METNO</name>
<keyword evidence="2" id="KW-0472">Membrane</keyword>
<protein>
    <submittedName>
        <fullName evidence="3">TPR repeat-containing protein</fullName>
    </submittedName>
</protein>
<feature type="compositionally biased region" description="Basic and acidic residues" evidence="1">
    <location>
        <begin position="223"/>
        <end position="239"/>
    </location>
</feature>
<evidence type="ECO:0000313" key="3">
    <source>
        <dbReference type="EMBL" id="ACL60764.1"/>
    </source>
</evidence>
<dbReference type="AlphaFoldDB" id="B8ISW5"/>
<dbReference type="HOGENOM" id="CLU_1160011_0_0_5"/>
<dbReference type="RefSeq" id="WP_015932359.1">
    <property type="nucleotide sequence ID" value="NC_011894.1"/>
</dbReference>
<evidence type="ECO:0000256" key="1">
    <source>
        <dbReference type="SAM" id="MobiDB-lite"/>
    </source>
</evidence>
<dbReference type="KEGG" id="mno:Mnod_5936"/>
<dbReference type="eggNOG" id="COG0457">
    <property type="taxonomic scope" value="Bacteria"/>
</dbReference>
<feature type="transmembrane region" description="Helical" evidence="2">
    <location>
        <begin position="159"/>
        <end position="183"/>
    </location>
</feature>
<reference evidence="3 4" key="1">
    <citation type="submission" date="2009-01" db="EMBL/GenBank/DDBJ databases">
        <title>Complete sequence of chromosome of Methylobacterium nodulans ORS 2060.</title>
        <authorList>
            <consortium name="US DOE Joint Genome Institute"/>
            <person name="Lucas S."/>
            <person name="Copeland A."/>
            <person name="Lapidus A."/>
            <person name="Glavina del Rio T."/>
            <person name="Dalin E."/>
            <person name="Tice H."/>
            <person name="Bruce D."/>
            <person name="Goodwin L."/>
            <person name="Pitluck S."/>
            <person name="Sims D."/>
            <person name="Brettin T."/>
            <person name="Detter J.C."/>
            <person name="Han C."/>
            <person name="Larimer F."/>
            <person name="Land M."/>
            <person name="Hauser L."/>
            <person name="Kyrpides N."/>
            <person name="Ivanova N."/>
            <person name="Marx C.J."/>
            <person name="Richardson P."/>
        </authorList>
    </citation>
    <scope>NUCLEOTIDE SEQUENCE [LARGE SCALE GENOMIC DNA]</scope>
    <source>
        <strain evidence="4">LMG 21967 / CNCM I-2342 / ORS 2060</strain>
    </source>
</reference>